<feature type="transmembrane region" description="Helical" evidence="2">
    <location>
        <begin position="97"/>
        <end position="118"/>
    </location>
</feature>
<accession>A0A8S5S6T1</accession>
<evidence type="ECO:0000256" key="1">
    <source>
        <dbReference type="SAM" id="Coils"/>
    </source>
</evidence>
<protein>
    <submittedName>
        <fullName evidence="3">Putative membrane protein</fullName>
    </submittedName>
</protein>
<feature type="coiled-coil region" evidence="1">
    <location>
        <begin position="1"/>
        <end position="28"/>
    </location>
</feature>
<dbReference type="InterPro" id="IPR019284">
    <property type="entry name" value="RP532"/>
</dbReference>
<proteinExistence type="predicted"/>
<organism evidence="3">
    <name type="scientific">Siphoviridae sp. ctAFE3</name>
    <dbReference type="NCBI Taxonomy" id="2827796"/>
    <lineage>
        <taxon>Viruses</taxon>
        <taxon>Duplodnaviria</taxon>
        <taxon>Heunggongvirae</taxon>
        <taxon>Uroviricota</taxon>
        <taxon>Caudoviricetes</taxon>
    </lineage>
</organism>
<keyword evidence="2" id="KW-1133">Transmembrane helix</keyword>
<keyword evidence="1" id="KW-0175">Coiled coil</keyword>
<evidence type="ECO:0000313" key="3">
    <source>
        <dbReference type="EMBL" id="DAF46649.1"/>
    </source>
</evidence>
<name>A0A8S5S6T1_9CAUD</name>
<keyword evidence="2" id="KW-0812">Transmembrane</keyword>
<dbReference type="Pfam" id="PF10097">
    <property type="entry name" value="DUF2335"/>
    <property type="match status" value="1"/>
</dbReference>
<reference evidence="3" key="1">
    <citation type="journal article" date="2021" name="Proc. Natl. Acad. Sci. U.S.A.">
        <title>A Catalog of Tens of Thousands of Viruses from Human Metagenomes Reveals Hidden Associations with Chronic Diseases.</title>
        <authorList>
            <person name="Tisza M.J."/>
            <person name="Buck C.B."/>
        </authorList>
    </citation>
    <scope>NUCLEOTIDE SEQUENCE</scope>
    <source>
        <strain evidence="3">CtAFE3</strain>
    </source>
</reference>
<dbReference type="EMBL" id="BK032542">
    <property type="protein sequence ID" value="DAF46649.1"/>
    <property type="molecule type" value="Genomic_DNA"/>
</dbReference>
<evidence type="ECO:0000256" key="2">
    <source>
        <dbReference type="SAM" id="Phobius"/>
    </source>
</evidence>
<keyword evidence="2" id="KW-0472">Membrane</keyword>
<feature type="transmembrane region" description="Helical" evidence="2">
    <location>
        <begin position="124"/>
        <end position="143"/>
    </location>
</feature>
<sequence>MSSETNIAKQENDKVAELEKELKELPEEERGQIIQKLVLRQSITYEGVVPPPEMLREFDKIIPNGADRFMKMAENQTEHRIRQEKQLLNSELNKEKLGLIFGFIISLLGLSCSAFLAYNGNNTGAGIFAIPAVAGLVNAFLNIGKK</sequence>